<reference evidence="4 5" key="1">
    <citation type="submission" date="2017-10" db="EMBL/GenBank/DDBJ databases">
        <title>Genome announcement of Methylocella silvestris TVC from permafrost.</title>
        <authorList>
            <person name="Wang J."/>
            <person name="Geng K."/>
            <person name="Ul-Haque F."/>
            <person name="Crombie A.T."/>
            <person name="Street L.E."/>
            <person name="Wookey P.A."/>
            <person name="Murrell J.C."/>
            <person name="Pratscher J."/>
        </authorList>
    </citation>
    <scope>NUCLEOTIDE SEQUENCE [LARGE SCALE GENOMIC DNA]</scope>
    <source>
        <strain evidence="4 5">TVC</strain>
    </source>
</reference>
<dbReference type="OrthoDB" id="7872263at2"/>
<evidence type="ECO:0000256" key="1">
    <source>
        <dbReference type="ARBA" id="ARBA00022690"/>
    </source>
</evidence>
<gene>
    <name evidence="4" type="ORF">CR492_05620</name>
</gene>
<feature type="domain" description="Proteinase inhibitor I42 chagasin" evidence="3">
    <location>
        <begin position="101"/>
        <end position="190"/>
    </location>
</feature>
<name>A0A2J7TJ59_METSI</name>
<dbReference type="Gene3D" id="2.60.40.2020">
    <property type="match status" value="1"/>
</dbReference>
<dbReference type="InterPro" id="IPR052781">
    <property type="entry name" value="Cys_protease_inhibitor_I42"/>
</dbReference>
<dbReference type="PANTHER" id="PTHR36530:SF1">
    <property type="entry name" value="AMOEBIASIN-1"/>
    <property type="match status" value="1"/>
</dbReference>
<organism evidence="4 5">
    <name type="scientific">Methylocella silvestris</name>
    <dbReference type="NCBI Taxonomy" id="199596"/>
    <lineage>
        <taxon>Bacteria</taxon>
        <taxon>Pseudomonadati</taxon>
        <taxon>Pseudomonadota</taxon>
        <taxon>Alphaproteobacteria</taxon>
        <taxon>Hyphomicrobiales</taxon>
        <taxon>Beijerinckiaceae</taxon>
        <taxon>Methylocella</taxon>
    </lineage>
</organism>
<evidence type="ECO:0000313" key="4">
    <source>
        <dbReference type="EMBL" id="PNG26808.1"/>
    </source>
</evidence>
<dbReference type="GO" id="GO:0004869">
    <property type="term" value="F:cysteine-type endopeptidase inhibitor activity"/>
    <property type="evidence" value="ECO:0007669"/>
    <property type="project" value="UniProtKB-KW"/>
</dbReference>
<dbReference type="EMBL" id="PDZR01000004">
    <property type="protein sequence ID" value="PNG26808.1"/>
    <property type="molecule type" value="Genomic_DNA"/>
</dbReference>
<protein>
    <recommendedName>
        <fullName evidence="3">Proteinase inhibitor I42 chagasin domain-containing protein</fullName>
    </recommendedName>
</protein>
<dbReference type="SUPFAM" id="SSF141066">
    <property type="entry name" value="ICP-like"/>
    <property type="match status" value="1"/>
</dbReference>
<comment type="caution">
    <text evidence="4">The sequence shown here is derived from an EMBL/GenBank/DDBJ whole genome shotgun (WGS) entry which is preliminary data.</text>
</comment>
<dbReference type="PANTHER" id="PTHR36530">
    <property type="entry name" value="INHIBITOR OF CYSTEINE PEPTIDASE"/>
    <property type="match status" value="1"/>
</dbReference>
<dbReference type="AlphaFoldDB" id="A0A2J7TJ59"/>
<keyword evidence="1" id="KW-0646">Protease inhibitor</keyword>
<dbReference type="InterPro" id="IPR036331">
    <property type="entry name" value="Chagasin-like_sf"/>
</dbReference>
<accession>A0A2J7TJ59</accession>
<evidence type="ECO:0000313" key="5">
    <source>
        <dbReference type="Proteomes" id="UP000236286"/>
    </source>
</evidence>
<proteinExistence type="predicted"/>
<dbReference type="Proteomes" id="UP000236286">
    <property type="component" value="Unassembled WGS sequence"/>
</dbReference>
<dbReference type="InterPro" id="IPR018990">
    <property type="entry name" value="Prot_inh_I42_chagasin"/>
</dbReference>
<dbReference type="Pfam" id="PF09394">
    <property type="entry name" value="Inhibitor_I42"/>
    <property type="match status" value="1"/>
</dbReference>
<sequence length="195" mass="20506">MAPPGLQSTGKWLACSRRCSLSLAKRSEERTGSRSGCAYNLGETLAEAIATRKIARSPMARARIKALIAACACAVLASGAALAQEAGRIADEADNGGTIRLHAGETITLRLPENPSTGYGWSLEPYDAELLDVRQGPYRARAGALGAGGEASWTIRARAAGSSTKKTTLGLKLWLQWEGDPSIVKRFGVTLPVAP</sequence>
<keyword evidence="2" id="KW-0789">Thiol protease inhibitor</keyword>
<evidence type="ECO:0000256" key="2">
    <source>
        <dbReference type="ARBA" id="ARBA00022704"/>
    </source>
</evidence>
<evidence type="ECO:0000259" key="3">
    <source>
        <dbReference type="Pfam" id="PF09394"/>
    </source>
</evidence>